<dbReference type="GO" id="GO:0005654">
    <property type="term" value="C:nucleoplasm"/>
    <property type="evidence" value="ECO:0007669"/>
    <property type="project" value="UniProtKB-ARBA"/>
</dbReference>
<evidence type="ECO:0000313" key="20">
    <source>
        <dbReference type="Proteomes" id="UP000261620"/>
    </source>
</evidence>
<evidence type="ECO:0000256" key="17">
    <source>
        <dbReference type="SAM" id="MobiDB-lite"/>
    </source>
</evidence>
<dbReference type="Gene3D" id="3.30.200.20">
    <property type="entry name" value="Phosphorylase Kinase, domain 1"/>
    <property type="match status" value="1"/>
</dbReference>
<comment type="similarity">
    <text evidence="16">Belongs to the protein kinase superfamily.</text>
</comment>
<dbReference type="InterPro" id="IPR000719">
    <property type="entry name" value="Prot_kinase_dom"/>
</dbReference>
<dbReference type="GO" id="GO:0061762">
    <property type="term" value="P:CAMKK-AMPK signaling cascade"/>
    <property type="evidence" value="ECO:0007669"/>
    <property type="project" value="TreeGrafter"/>
</dbReference>
<dbReference type="PANTHER" id="PTHR43895:SF39">
    <property type="entry name" value="CALCIUM_CALMODULIN-DEPENDENT PROTEIN KINASE KINASE 2"/>
    <property type="match status" value="1"/>
</dbReference>
<keyword evidence="20" id="KW-1185">Reference proteome</keyword>
<keyword evidence="10 15" id="KW-0067">ATP-binding</keyword>
<evidence type="ECO:0000256" key="10">
    <source>
        <dbReference type="ARBA" id="ARBA00022840"/>
    </source>
</evidence>
<dbReference type="Proteomes" id="UP000261620">
    <property type="component" value="Unplaced"/>
</dbReference>
<dbReference type="STRING" id="94237.ENSMMOP00000027751"/>
<dbReference type="AlphaFoldDB" id="A0A3Q3XQR4"/>
<reference evidence="19" key="1">
    <citation type="submission" date="2025-08" db="UniProtKB">
        <authorList>
            <consortium name="Ensembl"/>
        </authorList>
    </citation>
    <scope>IDENTIFICATION</scope>
</reference>
<keyword evidence="6" id="KW-0597">Phosphoprotein</keyword>
<name>A0A3Q3XQR4_MOLML</name>
<protein>
    <recommendedName>
        <fullName evidence="3">calcium/calmodulin-dependent protein kinase</fullName>
        <ecNumber evidence="3">2.7.11.17</ecNumber>
    </recommendedName>
</protein>
<dbReference type="SUPFAM" id="SSF56112">
    <property type="entry name" value="Protein kinase-like (PK-like)"/>
    <property type="match status" value="1"/>
</dbReference>
<evidence type="ECO:0000256" key="15">
    <source>
        <dbReference type="PROSITE-ProRule" id="PRU10141"/>
    </source>
</evidence>
<dbReference type="Ensembl" id="ENSMMOT00000028224.1">
    <property type="protein sequence ID" value="ENSMMOP00000027751.1"/>
    <property type="gene ID" value="ENSMMOG00000020983.1"/>
</dbReference>
<keyword evidence="5 16" id="KW-0723">Serine/threonine-protein kinase</keyword>
<evidence type="ECO:0000313" key="19">
    <source>
        <dbReference type="Ensembl" id="ENSMMOP00000027751.1"/>
    </source>
</evidence>
<dbReference type="PROSITE" id="PS50011">
    <property type="entry name" value="PROTEIN_KINASE_DOM"/>
    <property type="match status" value="1"/>
</dbReference>
<evidence type="ECO:0000256" key="16">
    <source>
        <dbReference type="RuleBase" id="RU000304"/>
    </source>
</evidence>
<proteinExistence type="inferred from homology"/>
<evidence type="ECO:0000256" key="8">
    <source>
        <dbReference type="ARBA" id="ARBA00022741"/>
    </source>
</evidence>
<accession>A0A3Q3XQR4</accession>
<keyword evidence="9" id="KW-0418">Kinase</keyword>
<dbReference type="FunFam" id="1.10.510.10:FF:000091">
    <property type="entry name" value="Calcium/calmodulin-dependent protein kinase kinase 2 isoform 1"/>
    <property type="match status" value="1"/>
</dbReference>
<keyword evidence="12" id="KW-0539">Nucleus</keyword>
<keyword evidence="7" id="KW-0808">Transferase</keyword>
<evidence type="ECO:0000256" key="12">
    <source>
        <dbReference type="ARBA" id="ARBA00023242"/>
    </source>
</evidence>
<dbReference type="Gene3D" id="1.10.510.10">
    <property type="entry name" value="Transferase(Phosphotransferase) domain 1"/>
    <property type="match status" value="1"/>
</dbReference>
<reference evidence="19" key="2">
    <citation type="submission" date="2025-09" db="UniProtKB">
        <authorList>
            <consortium name="Ensembl"/>
        </authorList>
    </citation>
    <scope>IDENTIFICATION</scope>
</reference>
<dbReference type="SMART" id="SM00220">
    <property type="entry name" value="S_TKc"/>
    <property type="match status" value="1"/>
</dbReference>
<dbReference type="PANTHER" id="PTHR43895">
    <property type="entry name" value="CALCIUM/CALMODULIN-DEPENDENT PROTEIN KINASE KINASE-RELATED"/>
    <property type="match status" value="1"/>
</dbReference>
<evidence type="ECO:0000256" key="3">
    <source>
        <dbReference type="ARBA" id="ARBA00012434"/>
    </source>
</evidence>
<dbReference type="PROSITE" id="PS00107">
    <property type="entry name" value="PROTEIN_KINASE_ATP"/>
    <property type="match status" value="1"/>
</dbReference>
<dbReference type="OMA" id="EPRSECR"/>
<evidence type="ECO:0000256" key="9">
    <source>
        <dbReference type="ARBA" id="ARBA00022777"/>
    </source>
</evidence>
<comment type="catalytic activity">
    <reaction evidence="13">
        <text>L-threonyl-[protein] + ATP = O-phospho-L-threonyl-[protein] + ADP + H(+)</text>
        <dbReference type="Rhea" id="RHEA:46608"/>
        <dbReference type="Rhea" id="RHEA-COMP:11060"/>
        <dbReference type="Rhea" id="RHEA-COMP:11605"/>
        <dbReference type="ChEBI" id="CHEBI:15378"/>
        <dbReference type="ChEBI" id="CHEBI:30013"/>
        <dbReference type="ChEBI" id="CHEBI:30616"/>
        <dbReference type="ChEBI" id="CHEBI:61977"/>
        <dbReference type="ChEBI" id="CHEBI:456216"/>
        <dbReference type="EC" id="2.7.11.17"/>
    </reaction>
</comment>
<dbReference type="GO" id="GO:0005516">
    <property type="term" value="F:calmodulin binding"/>
    <property type="evidence" value="ECO:0007669"/>
    <property type="project" value="UniProtKB-KW"/>
</dbReference>
<comment type="subcellular location">
    <subcellularLocation>
        <location evidence="2">Cytoplasm</location>
    </subcellularLocation>
    <subcellularLocation>
        <location evidence="1">Nucleus</location>
    </subcellularLocation>
</comment>
<dbReference type="InterPro" id="IPR008271">
    <property type="entry name" value="Ser/Thr_kinase_AS"/>
</dbReference>
<evidence type="ECO:0000256" key="5">
    <source>
        <dbReference type="ARBA" id="ARBA00022527"/>
    </source>
</evidence>
<evidence type="ECO:0000259" key="18">
    <source>
        <dbReference type="PROSITE" id="PS50011"/>
    </source>
</evidence>
<dbReference type="GO" id="GO:0004683">
    <property type="term" value="F:calcium/calmodulin-dependent protein kinase activity"/>
    <property type="evidence" value="ECO:0007669"/>
    <property type="project" value="UniProtKB-EC"/>
</dbReference>
<feature type="region of interest" description="Disordered" evidence="17">
    <location>
        <begin position="1"/>
        <end position="38"/>
    </location>
</feature>
<dbReference type="EC" id="2.7.11.17" evidence="3"/>
<keyword evidence="8 15" id="KW-0547">Nucleotide-binding</keyword>
<evidence type="ECO:0000256" key="6">
    <source>
        <dbReference type="ARBA" id="ARBA00022553"/>
    </source>
</evidence>
<keyword evidence="4" id="KW-0963">Cytoplasm</keyword>
<feature type="compositionally biased region" description="Polar residues" evidence="17">
    <location>
        <begin position="25"/>
        <end position="36"/>
    </location>
</feature>
<sequence>MKPFNSGAAARSCERVPPQVEDMDSCTTPEPVSSDPSPLRNLSCDLLLHTVGRPEVLLPQSHEQRGRLNLSDRKLSLQERSQTAVSPCGSPGLNGRYIYPSLPYSPITSPHSSPCLPRRPTVESHSVSITDLQDCVQLNQYKLKDEIGKGSYGVVKMAYNEDDNTYYAMKVLSKRRLMRQAGFPRRPPARGDKAVPEGAPQPKGPLERVYQEIAILKKLDHPNVVKLVEVRCDGVCPYVFSLVKQGPVMEVPTAKPFSEDQSRFYFQDLLRGIEYLHYQRIIHRDIKPSNLLVGEDGHIKIADFGVSNQFEGADALLTSTVGTPAFLAPEALSETRTNFSGKALDVWAMGVTLHCFAFGLCPFMDERVLNLHQKIKTQPVELPEHTDVSEDLKDLLLRMLDKNPESRISVPHMKVHPWVTRHGAEPLPPEDDNCCVLIEVTEEEVENSVKHIPSLATVVSSGGTRRSPVFLSYLRHSCLYMKNWTEIRD</sequence>
<evidence type="ECO:0000256" key="14">
    <source>
        <dbReference type="ARBA" id="ARBA00047430"/>
    </source>
</evidence>
<evidence type="ECO:0000256" key="1">
    <source>
        <dbReference type="ARBA" id="ARBA00004123"/>
    </source>
</evidence>
<evidence type="ECO:0000256" key="2">
    <source>
        <dbReference type="ARBA" id="ARBA00004496"/>
    </source>
</evidence>
<evidence type="ECO:0000256" key="7">
    <source>
        <dbReference type="ARBA" id="ARBA00022679"/>
    </source>
</evidence>
<evidence type="ECO:0000256" key="4">
    <source>
        <dbReference type="ARBA" id="ARBA00022490"/>
    </source>
</evidence>
<feature type="domain" description="Protein kinase" evidence="18">
    <location>
        <begin position="141"/>
        <end position="419"/>
    </location>
</feature>
<dbReference type="InterPro" id="IPR017441">
    <property type="entry name" value="Protein_kinase_ATP_BS"/>
</dbReference>
<dbReference type="PROSITE" id="PS00108">
    <property type="entry name" value="PROTEIN_KINASE_ST"/>
    <property type="match status" value="1"/>
</dbReference>
<dbReference type="GO" id="GO:0005524">
    <property type="term" value="F:ATP binding"/>
    <property type="evidence" value="ECO:0007669"/>
    <property type="project" value="UniProtKB-UniRule"/>
</dbReference>
<dbReference type="GO" id="GO:0005737">
    <property type="term" value="C:cytoplasm"/>
    <property type="evidence" value="ECO:0007669"/>
    <property type="project" value="UniProtKB-SubCell"/>
</dbReference>
<evidence type="ECO:0000256" key="13">
    <source>
        <dbReference type="ARBA" id="ARBA00047307"/>
    </source>
</evidence>
<dbReference type="InterPro" id="IPR011009">
    <property type="entry name" value="Kinase-like_dom_sf"/>
</dbReference>
<keyword evidence="11" id="KW-0112">Calmodulin-binding</keyword>
<feature type="binding site" evidence="15">
    <location>
        <position position="170"/>
    </location>
    <ligand>
        <name>ATP</name>
        <dbReference type="ChEBI" id="CHEBI:30616"/>
    </ligand>
</feature>
<comment type="catalytic activity">
    <reaction evidence="14">
        <text>L-seryl-[protein] + ATP = O-phospho-L-seryl-[protein] + ADP + H(+)</text>
        <dbReference type="Rhea" id="RHEA:17989"/>
        <dbReference type="Rhea" id="RHEA-COMP:9863"/>
        <dbReference type="Rhea" id="RHEA-COMP:11604"/>
        <dbReference type="ChEBI" id="CHEBI:15378"/>
        <dbReference type="ChEBI" id="CHEBI:29999"/>
        <dbReference type="ChEBI" id="CHEBI:30616"/>
        <dbReference type="ChEBI" id="CHEBI:83421"/>
        <dbReference type="ChEBI" id="CHEBI:456216"/>
        <dbReference type="EC" id="2.7.11.17"/>
    </reaction>
</comment>
<organism evidence="19 20">
    <name type="scientific">Mola mola</name>
    <name type="common">Ocean sunfish</name>
    <name type="synonym">Tetraodon mola</name>
    <dbReference type="NCBI Taxonomy" id="94237"/>
    <lineage>
        <taxon>Eukaryota</taxon>
        <taxon>Metazoa</taxon>
        <taxon>Chordata</taxon>
        <taxon>Craniata</taxon>
        <taxon>Vertebrata</taxon>
        <taxon>Euteleostomi</taxon>
        <taxon>Actinopterygii</taxon>
        <taxon>Neopterygii</taxon>
        <taxon>Teleostei</taxon>
        <taxon>Neoteleostei</taxon>
        <taxon>Acanthomorphata</taxon>
        <taxon>Eupercaria</taxon>
        <taxon>Tetraodontiformes</taxon>
        <taxon>Molidae</taxon>
        <taxon>Mola</taxon>
    </lineage>
</organism>
<dbReference type="Pfam" id="PF00069">
    <property type="entry name" value="Pkinase"/>
    <property type="match status" value="1"/>
</dbReference>
<evidence type="ECO:0000256" key="11">
    <source>
        <dbReference type="ARBA" id="ARBA00022860"/>
    </source>
</evidence>
<dbReference type="FunFam" id="3.30.200.20:FF:000429">
    <property type="entry name" value="Calcium/calmodulin-dependent protein kinase kinase"/>
    <property type="match status" value="1"/>
</dbReference>